<name>A0A6A4HC82_9AGAR</name>
<evidence type="ECO:0000256" key="1">
    <source>
        <dbReference type="ARBA" id="ARBA00007806"/>
    </source>
</evidence>
<evidence type="ECO:0000313" key="11">
    <source>
        <dbReference type="Proteomes" id="UP000799118"/>
    </source>
</evidence>
<evidence type="ECO:0000256" key="5">
    <source>
        <dbReference type="ARBA" id="ARBA00023316"/>
    </source>
</evidence>
<evidence type="ECO:0000256" key="4">
    <source>
        <dbReference type="ARBA" id="ARBA00023295"/>
    </source>
</evidence>
<feature type="domain" description="Glycoside hydrolase family 31 TIM barrel" evidence="8">
    <location>
        <begin position="4"/>
        <end position="50"/>
    </location>
</feature>
<keyword evidence="2 7" id="KW-0378">Hydrolase</keyword>
<reference evidence="10" key="1">
    <citation type="journal article" date="2019" name="Environ. Microbiol.">
        <title>Fungal ecological strategies reflected in gene transcription - a case study of two litter decomposers.</title>
        <authorList>
            <person name="Barbi F."/>
            <person name="Kohler A."/>
            <person name="Barry K."/>
            <person name="Baskaran P."/>
            <person name="Daum C."/>
            <person name="Fauchery L."/>
            <person name="Ihrmark K."/>
            <person name="Kuo A."/>
            <person name="LaButti K."/>
            <person name="Lipzen A."/>
            <person name="Morin E."/>
            <person name="Grigoriev I.V."/>
            <person name="Henrissat B."/>
            <person name="Lindahl B."/>
            <person name="Martin F."/>
        </authorList>
    </citation>
    <scope>NUCLEOTIDE SEQUENCE</scope>
    <source>
        <strain evidence="10">JB14</strain>
    </source>
</reference>
<dbReference type="EMBL" id="ML769528">
    <property type="protein sequence ID" value="KAE9395591.1"/>
    <property type="molecule type" value="Genomic_DNA"/>
</dbReference>
<dbReference type="Gene3D" id="3.20.20.80">
    <property type="entry name" value="Glycosidases"/>
    <property type="match status" value="1"/>
</dbReference>
<dbReference type="Pfam" id="PF21365">
    <property type="entry name" value="Glyco_hydro_31_3rd"/>
    <property type="match status" value="1"/>
</dbReference>
<keyword evidence="4 7" id="KW-0326">Glycosidase</keyword>
<keyword evidence="6" id="KW-0624">Polysaccharide degradation</keyword>
<keyword evidence="3" id="KW-0325">Glycoprotein</keyword>
<protein>
    <submittedName>
        <fullName evidence="10">Uncharacterized protein</fullName>
    </submittedName>
</protein>
<evidence type="ECO:0000313" key="10">
    <source>
        <dbReference type="EMBL" id="KAE9395591.1"/>
    </source>
</evidence>
<dbReference type="Gene3D" id="2.60.40.1180">
    <property type="entry name" value="Golgi alpha-mannosidase II"/>
    <property type="match status" value="2"/>
</dbReference>
<dbReference type="SUPFAM" id="SSF51011">
    <property type="entry name" value="Glycosyl hydrolase domain"/>
    <property type="match status" value="1"/>
</dbReference>
<dbReference type="SUPFAM" id="SSF51445">
    <property type="entry name" value="(Trans)glycosidases"/>
    <property type="match status" value="1"/>
</dbReference>
<evidence type="ECO:0000259" key="9">
    <source>
        <dbReference type="Pfam" id="PF21365"/>
    </source>
</evidence>
<keyword evidence="5" id="KW-0961">Cell wall biogenesis/degradation</keyword>
<evidence type="ECO:0000259" key="8">
    <source>
        <dbReference type="Pfam" id="PF01055"/>
    </source>
</evidence>
<dbReference type="InterPro" id="IPR000322">
    <property type="entry name" value="Glyco_hydro_31_TIM"/>
</dbReference>
<dbReference type="Proteomes" id="UP000799118">
    <property type="component" value="Unassembled WGS sequence"/>
</dbReference>
<keyword evidence="6" id="KW-0119">Carbohydrate metabolism</keyword>
<evidence type="ECO:0000256" key="3">
    <source>
        <dbReference type="ARBA" id="ARBA00023180"/>
    </source>
</evidence>
<keyword evidence="11" id="KW-1185">Reference proteome</keyword>
<comment type="similarity">
    <text evidence="1 7">Belongs to the glycosyl hydrolase 31 family.</text>
</comment>
<gene>
    <name evidence="10" type="ORF">BT96DRAFT_1043563</name>
</gene>
<organism evidence="10 11">
    <name type="scientific">Gymnopus androsaceus JB14</name>
    <dbReference type="NCBI Taxonomy" id="1447944"/>
    <lineage>
        <taxon>Eukaryota</taxon>
        <taxon>Fungi</taxon>
        <taxon>Dikarya</taxon>
        <taxon>Basidiomycota</taxon>
        <taxon>Agaricomycotina</taxon>
        <taxon>Agaricomycetes</taxon>
        <taxon>Agaricomycetidae</taxon>
        <taxon>Agaricales</taxon>
        <taxon>Marasmiineae</taxon>
        <taxon>Omphalotaceae</taxon>
        <taxon>Gymnopus</taxon>
    </lineage>
</organism>
<dbReference type="InterPro" id="IPR048395">
    <property type="entry name" value="Glyco_hydro_31_C"/>
</dbReference>
<dbReference type="InterPro" id="IPR017853">
    <property type="entry name" value="GH"/>
</dbReference>
<evidence type="ECO:0000256" key="2">
    <source>
        <dbReference type="ARBA" id="ARBA00022801"/>
    </source>
</evidence>
<evidence type="ECO:0000256" key="6">
    <source>
        <dbReference type="ARBA" id="ARBA00023326"/>
    </source>
</evidence>
<dbReference type="OrthoDB" id="3905262at2759"/>
<sequence>MGDVGGFYPFMRNHNNDGSISQEFYRWLVVAQAAKNVLDMRYRLMDYLYTSLHQASLDGGPIIQPLWYKYPKETSTYPIDLQFLFGPSIFISPVTEENSTSIMPNDMFYDFQTLAPIIGAGSNVTLNDMDFMEIPVYIIGGSILPLRVNGTMTTTELRQTDFELVVAPCSSGNASGQLYVDDGVLLEKTNGTTTVTFQYWNGTLNINGTFGFDLGVNIMDVKISGC</sequence>
<proteinExistence type="inferred from homology"/>
<dbReference type="GO" id="GO:0000272">
    <property type="term" value="P:polysaccharide catabolic process"/>
    <property type="evidence" value="ECO:0007669"/>
    <property type="project" value="UniProtKB-KW"/>
</dbReference>
<dbReference type="Pfam" id="PF01055">
    <property type="entry name" value="Glyco_hydro_31_2nd"/>
    <property type="match status" value="1"/>
</dbReference>
<dbReference type="PANTHER" id="PTHR22762:SF67">
    <property type="entry name" value="ALPHA_BETA-GLUCOSIDASE AGDC-RELATED"/>
    <property type="match status" value="1"/>
</dbReference>
<dbReference type="GO" id="GO:0004553">
    <property type="term" value="F:hydrolase activity, hydrolyzing O-glycosyl compounds"/>
    <property type="evidence" value="ECO:0007669"/>
    <property type="project" value="InterPro"/>
</dbReference>
<accession>A0A6A4HC82</accession>
<dbReference type="GO" id="GO:0071555">
    <property type="term" value="P:cell wall organization"/>
    <property type="evidence" value="ECO:0007669"/>
    <property type="project" value="UniProtKB-KW"/>
</dbReference>
<dbReference type="InterPro" id="IPR013780">
    <property type="entry name" value="Glyco_hydro_b"/>
</dbReference>
<dbReference type="PANTHER" id="PTHR22762">
    <property type="entry name" value="ALPHA-GLUCOSIDASE"/>
    <property type="match status" value="1"/>
</dbReference>
<dbReference type="AlphaFoldDB" id="A0A6A4HC82"/>
<evidence type="ECO:0000256" key="7">
    <source>
        <dbReference type="RuleBase" id="RU361185"/>
    </source>
</evidence>
<feature type="domain" description="Glycosyl hydrolase family 31 C-terminal" evidence="9">
    <location>
        <begin position="59"/>
        <end position="144"/>
    </location>
</feature>